<comment type="caution">
    <text evidence="2">The sequence shown here is derived from an EMBL/GenBank/DDBJ whole genome shotgun (WGS) entry which is preliminary data.</text>
</comment>
<dbReference type="EMBL" id="JACSQL010000019">
    <property type="protein sequence ID" value="MBD7971037.1"/>
    <property type="molecule type" value="Genomic_DNA"/>
</dbReference>
<dbReference type="Proteomes" id="UP000608071">
    <property type="component" value="Unassembled WGS sequence"/>
</dbReference>
<evidence type="ECO:0000256" key="1">
    <source>
        <dbReference type="SAM" id="SignalP"/>
    </source>
</evidence>
<keyword evidence="1" id="KW-0732">Signal</keyword>
<evidence type="ECO:0000313" key="3">
    <source>
        <dbReference type="Proteomes" id="UP000608071"/>
    </source>
</evidence>
<feature type="signal peptide" evidence="1">
    <location>
        <begin position="1"/>
        <end position="28"/>
    </location>
</feature>
<feature type="chain" id="PRO_5046422947" evidence="1">
    <location>
        <begin position="29"/>
        <end position="154"/>
    </location>
</feature>
<gene>
    <name evidence="2" type="ORF">H9647_23495</name>
</gene>
<name>A0ABR8T5N2_9BACL</name>
<proteinExistence type="predicted"/>
<protein>
    <submittedName>
        <fullName evidence="2">Uncharacterized protein</fullName>
    </submittedName>
</protein>
<keyword evidence="3" id="KW-1185">Reference proteome</keyword>
<evidence type="ECO:0000313" key="2">
    <source>
        <dbReference type="EMBL" id="MBD7971037.1"/>
    </source>
</evidence>
<sequence length="154" mass="16898">MKNKIIKMIGTTVLSISLITGIASFSLASNDDVSPEEGNEINEVSPYSLKDILNWVLERDTVDPVTDYFVSIGYPYIKLDAKNTGAQPFRIEVKHNSKNTIIFNETVEAGETVEFINNDNMPPVPSGAYTVNIYGGSGLPKGQVVLISSDTRWP</sequence>
<reference evidence="2 3" key="1">
    <citation type="submission" date="2020-08" db="EMBL/GenBank/DDBJ databases">
        <title>A Genomic Blueprint of the Chicken Gut Microbiome.</title>
        <authorList>
            <person name="Gilroy R."/>
            <person name="Ravi A."/>
            <person name="Getino M."/>
            <person name="Pursley I."/>
            <person name="Horton D.L."/>
            <person name="Alikhan N.-F."/>
            <person name="Baker D."/>
            <person name="Gharbi K."/>
            <person name="Hall N."/>
            <person name="Watson M."/>
            <person name="Adriaenssens E.M."/>
            <person name="Foster-Nyarko E."/>
            <person name="Jarju S."/>
            <person name="Secka A."/>
            <person name="Antonio M."/>
            <person name="Oren A."/>
            <person name="Chaudhuri R."/>
            <person name="La Ragione R.M."/>
            <person name="Hildebrand F."/>
            <person name="Pallen M.J."/>
        </authorList>
    </citation>
    <scope>NUCLEOTIDE SEQUENCE [LARGE SCALE GENOMIC DNA]</scope>
    <source>
        <strain evidence="2 3">Sa2BVA9</strain>
    </source>
</reference>
<dbReference type="RefSeq" id="WP_191804643.1">
    <property type="nucleotide sequence ID" value="NZ_JACSQL010000019.1"/>
</dbReference>
<accession>A0ABR8T5N2</accession>
<organism evidence="2 3">
    <name type="scientific">Paenibacillus gallinarum</name>
    <dbReference type="NCBI Taxonomy" id="2762232"/>
    <lineage>
        <taxon>Bacteria</taxon>
        <taxon>Bacillati</taxon>
        <taxon>Bacillota</taxon>
        <taxon>Bacilli</taxon>
        <taxon>Bacillales</taxon>
        <taxon>Paenibacillaceae</taxon>
        <taxon>Paenibacillus</taxon>
    </lineage>
</organism>